<dbReference type="EMBL" id="LLXX01000178">
    <property type="protein sequence ID" value="KRQ98249.1"/>
    <property type="molecule type" value="Genomic_DNA"/>
</dbReference>
<feature type="transmembrane region" description="Helical" evidence="1">
    <location>
        <begin position="26"/>
        <end position="44"/>
    </location>
</feature>
<dbReference type="PANTHER" id="PTHR14969">
    <property type="entry name" value="SPHINGOSINE-1-PHOSPHATE PHOSPHOHYDROLASE"/>
    <property type="match status" value="1"/>
</dbReference>
<keyword evidence="1" id="KW-1133">Transmembrane helix</keyword>
<dbReference type="SMART" id="SM00014">
    <property type="entry name" value="acidPPc"/>
    <property type="match status" value="1"/>
</dbReference>
<dbReference type="Pfam" id="PF01569">
    <property type="entry name" value="PAP2"/>
    <property type="match status" value="1"/>
</dbReference>
<evidence type="ECO:0000256" key="1">
    <source>
        <dbReference type="SAM" id="Phobius"/>
    </source>
</evidence>
<dbReference type="Gene3D" id="1.20.144.10">
    <property type="entry name" value="Phosphatidic acid phosphatase type 2/haloperoxidase"/>
    <property type="match status" value="2"/>
</dbReference>
<dbReference type="AlphaFoldDB" id="A0A0R3LJT3"/>
<feature type="transmembrane region" description="Helical" evidence="1">
    <location>
        <begin position="211"/>
        <end position="232"/>
    </location>
</feature>
<comment type="caution">
    <text evidence="3">The sequence shown here is derived from an EMBL/GenBank/DDBJ whole genome shotgun (WGS) entry which is preliminary data.</text>
</comment>
<evidence type="ECO:0000313" key="4">
    <source>
        <dbReference type="Proteomes" id="UP000051913"/>
    </source>
</evidence>
<dbReference type="RefSeq" id="WP_057854266.1">
    <property type="nucleotide sequence ID" value="NZ_LLXX01000178.1"/>
</dbReference>
<evidence type="ECO:0000313" key="3">
    <source>
        <dbReference type="EMBL" id="KRQ98249.1"/>
    </source>
</evidence>
<organism evidence="3 4">
    <name type="scientific">Bradyrhizobium valentinum</name>
    <dbReference type="NCBI Taxonomy" id="1518501"/>
    <lineage>
        <taxon>Bacteria</taxon>
        <taxon>Pseudomonadati</taxon>
        <taxon>Pseudomonadota</taxon>
        <taxon>Alphaproteobacteria</taxon>
        <taxon>Hyphomicrobiales</taxon>
        <taxon>Nitrobacteraceae</taxon>
        <taxon>Bradyrhizobium</taxon>
    </lineage>
</organism>
<feature type="transmembrane region" description="Helical" evidence="1">
    <location>
        <begin position="154"/>
        <end position="173"/>
    </location>
</feature>
<feature type="transmembrane region" description="Helical" evidence="1">
    <location>
        <begin position="84"/>
        <end position="107"/>
    </location>
</feature>
<dbReference type="CDD" id="cd03392">
    <property type="entry name" value="PAP2_like_2"/>
    <property type="match status" value="1"/>
</dbReference>
<protein>
    <recommendedName>
        <fullName evidence="2">Phosphatidic acid phosphatase type 2/haloperoxidase domain-containing protein</fullName>
    </recommendedName>
</protein>
<dbReference type="InterPro" id="IPR036938">
    <property type="entry name" value="PAP2/HPO_sf"/>
</dbReference>
<dbReference type="STRING" id="1518501.CQ10_41750"/>
<proteinExistence type="predicted"/>
<dbReference type="SUPFAM" id="SSF48317">
    <property type="entry name" value="Acid phosphatase/Vanadium-dependent haloperoxidase"/>
    <property type="match status" value="1"/>
</dbReference>
<keyword evidence="1" id="KW-0472">Membrane</keyword>
<feature type="domain" description="Phosphatidic acid phosphatase type 2/haloperoxidase" evidence="2">
    <location>
        <begin position="112"/>
        <end position="226"/>
    </location>
</feature>
<sequence>MEVELPEATKMRTTESQNAARHLKSWAPTLFVAVLLFVFAFIALEVTEGEPIAFDRWLMVAFRHASDLSRPIGPPWLLDIVRDITALGSTAVLALLVTVVTTFLFAIGKRHAGLFVLTTVLSGAILNTLLKLAFARARPDLVAQLTQVSTLSFPSGHAAISAVCYLTLGLMLAQTQTSRSVRIHLILTAAILTLLVGVSRIYLGVHYPSDVLAGWCFGTSWALICQMLMSYFQRTGRIEQPSD</sequence>
<keyword evidence="4" id="KW-1185">Reference proteome</keyword>
<gene>
    <name evidence="3" type="ORF">CP49_38190</name>
</gene>
<feature type="transmembrane region" description="Helical" evidence="1">
    <location>
        <begin position="114"/>
        <end position="134"/>
    </location>
</feature>
<dbReference type="InterPro" id="IPR000326">
    <property type="entry name" value="PAP2/HPO"/>
</dbReference>
<evidence type="ECO:0000259" key="2">
    <source>
        <dbReference type="SMART" id="SM00014"/>
    </source>
</evidence>
<reference evidence="3 4" key="1">
    <citation type="submission" date="2014-03" db="EMBL/GenBank/DDBJ databases">
        <title>Bradyrhizobium valentinum sp. nov., isolated from effective nodules of Lupinus mariae-josephae, a lupine endemic of basic-lime soils in Eastern Spain.</title>
        <authorList>
            <person name="Duran D."/>
            <person name="Rey L."/>
            <person name="Navarro A."/>
            <person name="Busquets A."/>
            <person name="Imperial J."/>
            <person name="Ruiz-Argueso T."/>
        </authorList>
    </citation>
    <scope>NUCLEOTIDE SEQUENCE [LARGE SCALE GENOMIC DNA]</scope>
    <source>
        <strain evidence="3 4">LmjM3</strain>
    </source>
</reference>
<dbReference type="PANTHER" id="PTHR14969:SF13">
    <property type="entry name" value="AT30094P"/>
    <property type="match status" value="1"/>
</dbReference>
<accession>A0A0R3LJT3</accession>
<name>A0A0R3LJT3_9BRAD</name>
<keyword evidence="1" id="KW-0812">Transmembrane</keyword>
<feature type="transmembrane region" description="Helical" evidence="1">
    <location>
        <begin position="185"/>
        <end position="205"/>
    </location>
</feature>
<dbReference type="Proteomes" id="UP000051913">
    <property type="component" value="Unassembled WGS sequence"/>
</dbReference>